<gene>
    <name evidence="1" type="ORF">C1631_001595</name>
</gene>
<reference evidence="1 2" key="1">
    <citation type="submission" date="2018-04" db="EMBL/GenBank/DDBJ databases">
        <title>Draft Genome Sequence of Phosphate-Solubilizing Chryseobacterium sp. ISE14 that is a Biocontrol and Plant Growth-Promoting Rhizobacterium Isolated from Cucumber.</title>
        <authorList>
            <person name="Jeong J.-J."/>
            <person name="Sang M.K."/>
            <person name="Choi I.-G."/>
            <person name="Kim K.D."/>
        </authorList>
    </citation>
    <scope>NUCLEOTIDE SEQUENCE [LARGE SCALE GENOMIC DNA]</scope>
    <source>
        <strain evidence="1 2">ISE14</strain>
    </source>
</reference>
<name>A0A316XGN9_9FLAO</name>
<comment type="caution">
    <text evidence="1">The sequence shown here is derived from an EMBL/GenBank/DDBJ whole genome shotgun (WGS) entry which is preliminary data.</text>
</comment>
<evidence type="ECO:0000313" key="1">
    <source>
        <dbReference type="EMBL" id="PWN71343.1"/>
    </source>
</evidence>
<evidence type="ECO:0000313" key="2">
    <source>
        <dbReference type="Proteomes" id="UP000236594"/>
    </source>
</evidence>
<keyword evidence="2" id="KW-1185">Reference proteome</keyword>
<protein>
    <submittedName>
        <fullName evidence="1">Uncharacterized protein</fullName>
    </submittedName>
</protein>
<dbReference type="RefSeq" id="WP_103249819.1">
    <property type="nucleotide sequence ID" value="NZ_PPED02000001.1"/>
</dbReference>
<dbReference type="AlphaFoldDB" id="A0A316XGN9"/>
<dbReference type="Proteomes" id="UP000236594">
    <property type="component" value="Unassembled WGS sequence"/>
</dbReference>
<sequence length="235" mass="27503">MKKMFIYLLITTGSTLFSQEVEGLGLFKLGKFKETQIDSIATKNKITVEDCDNYNCELQTEYTLHIKRLNANKEETYKSPTEASYSTNIAVYSLNNYNLNDRYKSDRITLSFYKSILYKISISRPQTKLLDDLEIKFGKGELKKQESTDKCRTGGRSMELPSSIYTRTWINKSRNFTMTYMLMDGHSSDCEERVITSLYLLDNNIYTIAKDENYNERNKYQKIIEEKKKESLKDL</sequence>
<dbReference type="OrthoDB" id="9858993at2"/>
<proteinExistence type="predicted"/>
<dbReference type="EMBL" id="PPED02000001">
    <property type="protein sequence ID" value="PWN71343.1"/>
    <property type="molecule type" value="Genomic_DNA"/>
</dbReference>
<organism evidence="1 2">
    <name type="scientific">Chryseobacterium phosphatilyticum</name>
    <dbReference type="NCBI Taxonomy" id="475075"/>
    <lineage>
        <taxon>Bacteria</taxon>
        <taxon>Pseudomonadati</taxon>
        <taxon>Bacteroidota</taxon>
        <taxon>Flavobacteriia</taxon>
        <taxon>Flavobacteriales</taxon>
        <taxon>Weeksellaceae</taxon>
        <taxon>Chryseobacterium group</taxon>
        <taxon>Chryseobacterium</taxon>
    </lineage>
</organism>
<accession>A0A316XGN9</accession>